<feature type="binding site" evidence="1">
    <location>
        <position position="143"/>
    </location>
    <ligand>
        <name>Zn(2+)</name>
        <dbReference type="ChEBI" id="CHEBI:29105"/>
    </ligand>
</feature>
<dbReference type="HOGENOM" id="CLU_1720677_0_0_10"/>
<organism evidence="2 3">
    <name type="scientific">Porphyromonas asaccharolytica (strain ATCC 25260 / DSM 20707 / BCRC 10618 / CCUG 7834 / JCM 6326 / LMG 13178 / VPI 4198 / B440)</name>
    <name type="common">Bacteroides asaccharolyticus</name>
    <dbReference type="NCBI Taxonomy" id="879243"/>
    <lineage>
        <taxon>Bacteria</taxon>
        <taxon>Pseudomonadati</taxon>
        <taxon>Bacteroidota</taxon>
        <taxon>Bacteroidia</taxon>
        <taxon>Bacteroidales</taxon>
        <taxon>Porphyromonadaceae</taxon>
        <taxon>Porphyromonas</taxon>
    </lineage>
</organism>
<feature type="binding site" evidence="1">
    <location>
        <position position="107"/>
    </location>
    <ligand>
        <name>Zn(2+)</name>
        <dbReference type="ChEBI" id="CHEBI:29105"/>
    </ligand>
</feature>
<dbReference type="Gene3D" id="1.10.10.10">
    <property type="entry name" value="Winged helix-like DNA-binding domain superfamily/Winged helix DNA-binding domain"/>
    <property type="match status" value="1"/>
</dbReference>
<dbReference type="Proteomes" id="UP000006545">
    <property type="component" value="Chromosome"/>
</dbReference>
<dbReference type="RefSeq" id="WP_004331015.1">
    <property type="nucleotide sequence ID" value="NC_015501.1"/>
</dbReference>
<feature type="binding site" evidence="1">
    <location>
        <position position="146"/>
    </location>
    <ligand>
        <name>Zn(2+)</name>
        <dbReference type="ChEBI" id="CHEBI:29105"/>
    </ligand>
</feature>
<keyword evidence="1" id="KW-0479">Metal-binding</keyword>
<dbReference type="EMBL" id="CP002689">
    <property type="protein sequence ID" value="AEE13073.1"/>
    <property type="molecule type" value="Genomic_DNA"/>
</dbReference>
<dbReference type="InterPro" id="IPR036390">
    <property type="entry name" value="WH_DNA-bd_sf"/>
</dbReference>
<comment type="cofactor">
    <cofactor evidence="1">
        <name>Zn(2+)</name>
        <dbReference type="ChEBI" id="CHEBI:29105"/>
    </cofactor>
    <text evidence="1">Binds 1 zinc ion per subunit.</text>
</comment>
<name>F4KLC5_PORAD</name>
<evidence type="ECO:0000313" key="2">
    <source>
        <dbReference type="EMBL" id="AEE13073.1"/>
    </source>
</evidence>
<reference evidence="3" key="1">
    <citation type="submission" date="2011-04" db="EMBL/GenBank/DDBJ databases">
        <title>The complete genome of Porphyromonas asaccharolytica DSM 20707.</title>
        <authorList>
            <person name="Lucas S."/>
            <person name="Han J."/>
            <person name="Lapidus A."/>
            <person name="Bruce D."/>
            <person name="Goodwin L."/>
            <person name="Pitluck S."/>
            <person name="Peters L."/>
            <person name="Kyrpides N."/>
            <person name="Mavromatis K."/>
            <person name="Ivanova N."/>
            <person name="Ovchinnikova G."/>
            <person name="Pagani I."/>
            <person name="Lu M."/>
            <person name="Detter J.C."/>
            <person name="Tapia R."/>
            <person name="Han C."/>
            <person name="Land M."/>
            <person name="Hauser L."/>
            <person name="Markowitz V."/>
            <person name="Cheng J.-F."/>
            <person name="Hugenholtz P."/>
            <person name="Woyke T."/>
            <person name="Wu D."/>
            <person name="Gronow S."/>
            <person name="Wellnitz S."/>
            <person name="Brambilla E."/>
            <person name="Klenk H.-P."/>
            <person name="Eisen J.A."/>
        </authorList>
    </citation>
    <scope>NUCLEOTIDE SEQUENCE [LARGE SCALE GENOMIC DNA]</scope>
    <source>
        <strain evidence="3">ATCC 25260 / DSM 20707 / VPI 4198</strain>
    </source>
</reference>
<dbReference type="SUPFAM" id="SSF46785">
    <property type="entry name" value="Winged helix' DNA-binding domain"/>
    <property type="match status" value="1"/>
</dbReference>
<keyword evidence="3" id="KW-1185">Reference proteome</keyword>
<gene>
    <name evidence="2" type="ordered locus">Poras_1131</name>
</gene>
<dbReference type="STRING" id="879243.Poras_1131"/>
<dbReference type="InterPro" id="IPR036388">
    <property type="entry name" value="WH-like_DNA-bd_sf"/>
</dbReference>
<sequence>MSRLSESLKAKERLLLQNYIEEQGLNRSRTREAILELIGEQMGIFSPEDLIALAKEREMAIGETTIYTCVDLFVKIGILLPLPMGLAGSLVRKSLCHSKALLLCRHCGSALLYRSTAALTELQTVTPPRYSDVTPLLLYWGVCPQCYRIGRR</sequence>
<dbReference type="InterPro" id="IPR002481">
    <property type="entry name" value="FUR"/>
</dbReference>
<dbReference type="OrthoDB" id="1012854at2"/>
<evidence type="ECO:0000313" key="3">
    <source>
        <dbReference type="Proteomes" id="UP000006545"/>
    </source>
</evidence>
<dbReference type="eggNOG" id="COG0735">
    <property type="taxonomic scope" value="Bacteria"/>
</dbReference>
<dbReference type="Pfam" id="PF01475">
    <property type="entry name" value="FUR"/>
    <property type="match status" value="1"/>
</dbReference>
<dbReference type="GO" id="GO:0003700">
    <property type="term" value="F:DNA-binding transcription factor activity"/>
    <property type="evidence" value="ECO:0007669"/>
    <property type="project" value="InterPro"/>
</dbReference>
<dbReference type="KEGG" id="pah:Poras_1131"/>
<dbReference type="GO" id="GO:0046872">
    <property type="term" value="F:metal ion binding"/>
    <property type="evidence" value="ECO:0007669"/>
    <property type="project" value="UniProtKB-KW"/>
</dbReference>
<feature type="binding site" evidence="1">
    <location>
        <position position="104"/>
    </location>
    <ligand>
        <name>Zn(2+)</name>
        <dbReference type="ChEBI" id="CHEBI:29105"/>
    </ligand>
</feature>
<protein>
    <submittedName>
        <fullName evidence="2">Ferric-uptake regulator</fullName>
    </submittedName>
</protein>
<evidence type="ECO:0000256" key="1">
    <source>
        <dbReference type="PIRSR" id="PIRSR602481-1"/>
    </source>
</evidence>
<accession>F4KLC5</accession>
<proteinExistence type="predicted"/>
<keyword evidence="1" id="KW-0862">Zinc</keyword>
<dbReference type="AlphaFoldDB" id="F4KLC5"/>